<dbReference type="PROSITE" id="PS00455">
    <property type="entry name" value="AMP_BINDING"/>
    <property type="match status" value="1"/>
</dbReference>
<dbReference type="Gene3D" id="3.40.50.12780">
    <property type="entry name" value="N-terminal domain of ligase-like"/>
    <property type="match status" value="1"/>
</dbReference>
<dbReference type="Pfam" id="PF00501">
    <property type="entry name" value="AMP-binding"/>
    <property type="match status" value="1"/>
</dbReference>
<evidence type="ECO:0000259" key="3">
    <source>
        <dbReference type="Pfam" id="PF00501"/>
    </source>
</evidence>
<dbReference type="PATRIC" id="fig|797114.5.peg.2277"/>
<dbReference type="eggNOG" id="arCOG04199">
    <property type="taxonomic scope" value="Archaea"/>
</dbReference>
<comment type="caution">
    <text evidence="4">The sequence shown here is derived from an EMBL/GenBank/DDBJ whole genome shotgun (WGS) entry which is preliminary data.</text>
</comment>
<dbReference type="InterPro" id="IPR042099">
    <property type="entry name" value="ANL_N_sf"/>
</dbReference>
<dbReference type="InterPro" id="IPR000873">
    <property type="entry name" value="AMP-dep_synth/lig_dom"/>
</dbReference>
<dbReference type="CDD" id="cd05907">
    <property type="entry name" value="VL_LC_FACS_like"/>
    <property type="match status" value="1"/>
</dbReference>
<dbReference type="RefSeq" id="WP_006883914.1">
    <property type="nucleotide sequence ID" value="NZ_AOIU01000026.1"/>
</dbReference>
<gene>
    <name evidence="4" type="ORF">C475_11194</name>
</gene>
<organism evidence="4 5">
    <name type="scientific">Halosimplex carlsbadense 2-9-1</name>
    <dbReference type="NCBI Taxonomy" id="797114"/>
    <lineage>
        <taxon>Archaea</taxon>
        <taxon>Methanobacteriati</taxon>
        <taxon>Methanobacteriota</taxon>
        <taxon>Stenosarchaea group</taxon>
        <taxon>Halobacteria</taxon>
        <taxon>Halobacteriales</taxon>
        <taxon>Haloarculaceae</taxon>
        <taxon>Halosimplex</taxon>
    </lineage>
</organism>
<feature type="domain" description="AMP-dependent synthetase/ligase" evidence="3">
    <location>
        <begin position="61"/>
        <end position="482"/>
    </location>
</feature>
<dbReference type="GO" id="GO:0004467">
    <property type="term" value="F:long-chain fatty acid-CoA ligase activity"/>
    <property type="evidence" value="ECO:0007669"/>
    <property type="project" value="TreeGrafter"/>
</dbReference>
<keyword evidence="5" id="KW-1185">Reference proteome</keyword>
<dbReference type="PANTHER" id="PTHR43272">
    <property type="entry name" value="LONG-CHAIN-FATTY-ACID--COA LIGASE"/>
    <property type="match status" value="1"/>
</dbReference>
<sequence length="663" mass="72390">MTSPEPTGQWWAAEQTYTDEVVGTDTLAAMFEGAADRYGSAPAQRYKGGVHDRSLAPAVIPAAPDGEYADISYAEMRSVVRRLAAGFRDLGVAAGDRIAIFADTRMEWALADFAALAAGAAVTTVYTDSSPKQVQYLLDDPEATGVVVGDDSLLERVQAVEDDLNLSFSVVMDETAPDGPAADRDDALTLADLYERGDEAFDLDAYEGWIDERDPDDLASIIYTSGTTGQPKGVRLTHRNFRSNVNQCRKRMGPRPDKGETPVLDDHSRTISFLPLAHVFERLAGHFLMFASGATVGYAESPDTLPEDLQLLSPTTGASVPRVYERIFDNMREQASDSAAKERIFEWAVGVARDYARAEDPGAVLGAKRSLADRLVYSTVKERMGGEIEFLVSGGGSLSQELAEMFLGMGIPIVEGYGLTETAPVLSVNPPEAIRPGTMGPPVTDVDARVDESAVGDDQFPTAAGPVGELEVAGPNVTDGYWNMPAETDATFTEDGYFVTGDIVEITPEGFLRYKDRLKQLIVLSTGKNVAPEPIEDRFATSDRVDQVMVVGDERKFVGAVVVPNFEAVRRWADREGIDLPADDEAVCADERVREWVGEAIDEVNADLERVERIKAFELVSREWTADNDLLTPSMKKKRRNIRHVHDDAIERIYEERAAVAAD</sequence>
<dbReference type="AlphaFoldDB" id="M0CR56"/>
<dbReference type="PANTHER" id="PTHR43272:SF33">
    <property type="entry name" value="AMP-BINDING DOMAIN-CONTAINING PROTEIN-RELATED"/>
    <property type="match status" value="1"/>
</dbReference>
<dbReference type="GO" id="GO:0016020">
    <property type="term" value="C:membrane"/>
    <property type="evidence" value="ECO:0007669"/>
    <property type="project" value="TreeGrafter"/>
</dbReference>
<keyword evidence="4" id="KW-0436">Ligase</keyword>
<proteinExistence type="predicted"/>
<dbReference type="Pfam" id="PF23562">
    <property type="entry name" value="AMP-binding_C_3"/>
    <property type="match status" value="1"/>
</dbReference>
<dbReference type="GO" id="GO:0005524">
    <property type="term" value="F:ATP binding"/>
    <property type="evidence" value="ECO:0007669"/>
    <property type="project" value="UniProtKB-KW"/>
</dbReference>
<evidence type="ECO:0000256" key="2">
    <source>
        <dbReference type="ARBA" id="ARBA00022840"/>
    </source>
</evidence>
<name>M0CR56_9EURY</name>
<accession>M0CR56</accession>
<evidence type="ECO:0000313" key="4">
    <source>
        <dbReference type="EMBL" id="ELZ25108.1"/>
    </source>
</evidence>
<dbReference type="Proteomes" id="UP000011626">
    <property type="component" value="Unassembled WGS sequence"/>
</dbReference>
<keyword evidence="2" id="KW-0067">ATP-binding</keyword>
<dbReference type="SUPFAM" id="SSF56801">
    <property type="entry name" value="Acetyl-CoA synthetase-like"/>
    <property type="match status" value="1"/>
</dbReference>
<dbReference type="OrthoDB" id="70225at2157"/>
<dbReference type="EMBL" id="AOIU01000026">
    <property type="protein sequence ID" value="ELZ25108.1"/>
    <property type="molecule type" value="Genomic_DNA"/>
</dbReference>
<evidence type="ECO:0000313" key="5">
    <source>
        <dbReference type="Proteomes" id="UP000011626"/>
    </source>
</evidence>
<protein>
    <submittedName>
        <fullName evidence="4">Long-chain fatty-acid-CoA ligase</fullName>
    </submittedName>
</protein>
<dbReference type="InterPro" id="IPR020845">
    <property type="entry name" value="AMP-binding_CS"/>
</dbReference>
<evidence type="ECO:0000256" key="1">
    <source>
        <dbReference type="ARBA" id="ARBA00022741"/>
    </source>
</evidence>
<keyword evidence="1" id="KW-0547">Nucleotide-binding</keyword>
<dbReference type="STRING" id="797114.C475_11194"/>
<reference evidence="4 5" key="1">
    <citation type="journal article" date="2014" name="PLoS Genet.">
        <title>Phylogenetically driven sequencing of extremely halophilic archaea reveals strategies for static and dynamic osmo-response.</title>
        <authorList>
            <person name="Becker E.A."/>
            <person name="Seitzer P.M."/>
            <person name="Tritt A."/>
            <person name="Larsen D."/>
            <person name="Krusor M."/>
            <person name="Yao A.I."/>
            <person name="Wu D."/>
            <person name="Madern D."/>
            <person name="Eisen J.A."/>
            <person name="Darling A.E."/>
            <person name="Facciotti M.T."/>
        </authorList>
    </citation>
    <scope>NUCLEOTIDE SEQUENCE [LARGE SCALE GENOMIC DNA]</scope>
    <source>
        <strain evidence="4 5">2-9-1</strain>
    </source>
</reference>